<dbReference type="PROSITE" id="PS51272">
    <property type="entry name" value="SLH"/>
    <property type="match status" value="3"/>
</dbReference>
<dbReference type="Pfam" id="PF02368">
    <property type="entry name" value="Big_2"/>
    <property type="match status" value="2"/>
</dbReference>
<accession>A0ABS4FLW2</accession>
<dbReference type="InterPro" id="IPR001119">
    <property type="entry name" value="SLH_dom"/>
</dbReference>
<feature type="domain" description="SLH" evidence="2">
    <location>
        <begin position="884"/>
        <end position="944"/>
    </location>
</feature>
<dbReference type="Pfam" id="PF24681">
    <property type="entry name" value="Kelch_KLHDC2_KLHL20_DRC7"/>
    <property type="match status" value="1"/>
</dbReference>
<dbReference type="InterPro" id="IPR008964">
    <property type="entry name" value="Invasin/intimin_cell_adhesion"/>
</dbReference>
<dbReference type="PANTHER" id="PTHR43308:SF5">
    <property type="entry name" value="S-LAYER PROTEIN _ PEPTIDOGLYCAN ENDO-BETA-N-ACETYLGLUCOSAMINIDASE"/>
    <property type="match status" value="1"/>
</dbReference>
<dbReference type="Proteomes" id="UP001519272">
    <property type="component" value="Unassembled WGS sequence"/>
</dbReference>
<dbReference type="PANTHER" id="PTHR43308">
    <property type="entry name" value="OUTER MEMBRANE PROTEIN ALPHA-RELATED"/>
    <property type="match status" value="1"/>
</dbReference>
<dbReference type="InterPro" id="IPR003343">
    <property type="entry name" value="Big_2"/>
</dbReference>
<sequence>MQKKLGFKMIVLFLSVLIVLPLNAGLVGAIEPGPGQESSGSGENYTWNQRFPQNSPVQRTAPLMAYDQKEGKTLLFGGYVGGSQVRLNDTWIWDGNNWSAVDTLHLPAPRSGGGMAYDQATQRIVMFGGDGVNSSLGDTWLWNWDTMDWEEQDPVVSPTPRGVPFMSYDYNNNNVVLFGGGVFNDTWVWDGANHTWIKKNPAHSPSARAFGQMSYDPINHNVVLFGGNGGSQILSDTWTWDGTDWTQHVTANTPPARFGYGLSYDGAHIILFGGDGVGNVQLRDTWFWDGSNWTQQNIVTNNRGHIGMVYDERNDQVVSFGGYGGSSGNPIINETWTLQSSPIVTTGSVESVGSTYAQLNGELVIAGKKPVLEQGIEVKNLTNNETVKYASQNSGIGTFAIKASNLMPNTSYTYRAYATDFYGVTYAPNEGSFNTLEHPPIYLDSTNYSLRVGGTHQTVVEALNEEDNSRYVVTEDLTFSSADSEIASVDENGLVTAHSEGETVITVLYKTVPVQITVKVSYVAPVLVNIASESNKYTLEKGKTQQTVIKAVYDDDTYLPLTDDLVFTSLDESIATVDHNGLITAKSAGTVQIKVSYSDITIVIEVTVKDNANSGGGNGESPGGSSGGNNGGNGFGGSGGGSGSNQGTNQGTPQPANKGDNLKDPVSGEPIGTVVKQEKDGKKETTIKLDADKAKDTLNKSNRTSLDIDSNEDVDHTVTEIPGPLAKWLDDKEGSVELKTKLGRYILPAKQLGVDQFTTGNNDEQSLKELQYKVTVSKASDSVMQNVKSIASKEGYSVIGSAVNFGVSSSTNGVEKKVPNFDQYAVRLIALPEGYDPNKITTGIIYDQSQKSFMHVPTQVVKLDGQYFAKINSLVSEGTFALIWNEETFADTTNHWGKDIIDEMASRLVVEGVTENTFDPNREITRAEFAAIAVRAFGLQDETAKGQGFEDVASDAWYSEYVNTASAYGLLKGYNDGSFKPSQHISRQEATAILARAIKLARIDATVTDINTLTAYKDGNQVSEWAQINVSYLVEKGIMAGDTTGRLHARNAVTRAETAALMQRILKFAELI</sequence>
<proteinExistence type="predicted"/>
<dbReference type="SMART" id="SM00635">
    <property type="entry name" value="BID_2"/>
    <property type="match status" value="2"/>
</dbReference>
<evidence type="ECO:0000259" key="2">
    <source>
        <dbReference type="PROSITE" id="PS51272"/>
    </source>
</evidence>
<feature type="region of interest" description="Disordered" evidence="1">
    <location>
        <begin position="611"/>
        <end position="682"/>
    </location>
</feature>
<evidence type="ECO:0000313" key="4">
    <source>
        <dbReference type="Proteomes" id="UP001519272"/>
    </source>
</evidence>
<dbReference type="InterPro" id="IPR015915">
    <property type="entry name" value="Kelch-typ_b-propeller"/>
</dbReference>
<dbReference type="SUPFAM" id="SSF117281">
    <property type="entry name" value="Kelch motif"/>
    <property type="match status" value="1"/>
</dbReference>
<feature type="compositionally biased region" description="Gly residues" evidence="1">
    <location>
        <begin position="614"/>
        <end position="644"/>
    </location>
</feature>
<dbReference type="InterPro" id="IPR051465">
    <property type="entry name" value="Cell_Envelope_Struct_Comp"/>
</dbReference>
<reference evidence="3 4" key="1">
    <citation type="submission" date="2021-03" db="EMBL/GenBank/DDBJ databases">
        <title>Genomic Encyclopedia of Type Strains, Phase IV (KMG-IV): sequencing the most valuable type-strain genomes for metagenomic binning, comparative biology and taxonomic classification.</title>
        <authorList>
            <person name="Goeker M."/>
        </authorList>
    </citation>
    <scope>NUCLEOTIDE SEQUENCE [LARGE SCALE GENOMIC DNA]</scope>
    <source>
        <strain evidence="3 4">DSM 14349</strain>
    </source>
</reference>
<name>A0ABS4FLW2_9BACL</name>
<protein>
    <recommendedName>
        <fullName evidence="2">SLH domain-containing protein</fullName>
    </recommendedName>
</protein>
<feature type="domain" description="SLH" evidence="2">
    <location>
        <begin position="945"/>
        <end position="1008"/>
    </location>
</feature>
<dbReference type="SUPFAM" id="SSF49373">
    <property type="entry name" value="Invasin/intimin cell-adhesion fragments"/>
    <property type="match status" value="2"/>
</dbReference>
<comment type="caution">
    <text evidence="3">The sequence shown here is derived from an EMBL/GenBank/DDBJ whole genome shotgun (WGS) entry which is preliminary data.</text>
</comment>
<dbReference type="Gene3D" id="2.60.40.1080">
    <property type="match status" value="2"/>
</dbReference>
<feature type="domain" description="SLH" evidence="2">
    <location>
        <begin position="1013"/>
        <end position="1072"/>
    </location>
</feature>
<dbReference type="EMBL" id="JAGGKG010000001">
    <property type="protein sequence ID" value="MBP1903565.1"/>
    <property type="molecule type" value="Genomic_DNA"/>
</dbReference>
<keyword evidence="4" id="KW-1185">Reference proteome</keyword>
<dbReference type="RefSeq" id="WP_245251016.1">
    <property type="nucleotide sequence ID" value="NZ_JAGGKG010000001.1"/>
</dbReference>
<dbReference type="Gene3D" id="2.120.10.80">
    <property type="entry name" value="Kelch-type beta propeller"/>
    <property type="match status" value="2"/>
</dbReference>
<dbReference type="Pfam" id="PF00395">
    <property type="entry name" value="SLH"/>
    <property type="match status" value="3"/>
</dbReference>
<evidence type="ECO:0000256" key="1">
    <source>
        <dbReference type="SAM" id="MobiDB-lite"/>
    </source>
</evidence>
<gene>
    <name evidence="3" type="ORF">J2Z32_000177</name>
</gene>
<organism evidence="3 4">
    <name type="scientific">Paenibacillus turicensis</name>
    <dbReference type="NCBI Taxonomy" id="160487"/>
    <lineage>
        <taxon>Bacteria</taxon>
        <taxon>Bacillati</taxon>
        <taxon>Bacillota</taxon>
        <taxon>Bacilli</taxon>
        <taxon>Bacillales</taxon>
        <taxon>Paenibacillaceae</taxon>
        <taxon>Paenibacillus</taxon>
    </lineage>
</organism>
<evidence type="ECO:0000313" key="3">
    <source>
        <dbReference type="EMBL" id="MBP1903565.1"/>
    </source>
</evidence>